<reference evidence="3" key="1">
    <citation type="submission" date="2016-10" db="EMBL/GenBank/DDBJ databases">
        <authorList>
            <person name="Varghese N."/>
            <person name="Submissions S."/>
        </authorList>
    </citation>
    <scope>NUCLEOTIDE SEQUENCE [LARGE SCALE GENOMIC DNA]</scope>
    <source>
        <strain evidence="3">M83</strain>
    </source>
</reference>
<keyword evidence="3" id="KW-1185">Reference proteome</keyword>
<dbReference type="SUPFAM" id="SSF53474">
    <property type="entry name" value="alpha/beta-Hydrolases"/>
    <property type="match status" value="1"/>
</dbReference>
<dbReference type="Gene3D" id="3.40.50.1820">
    <property type="entry name" value="alpha/beta hydrolase"/>
    <property type="match status" value="1"/>
</dbReference>
<dbReference type="AlphaFoldDB" id="A0A1G9WQX0"/>
<dbReference type="InterPro" id="IPR029058">
    <property type="entry name" value="AB_hydrolase_fold"/>
</dbReference>
<dbReference type="Proteomes" id="UP000187651">
    <property type="component" value="Unassembled WGS sequence"/>
</dbReference>
<dbReference type="InterPro" id="IPR000073">
    <property type="entry name" value="AB_hydrolase_1"/>
</dbReference>
<protein>
    <recommendedName>
        <fullName evidence="1">AB hydrolase-1 domain-containing protein</fullName>
    </recommendedName>
</protein>
<dbReference type="PANTHER" id="PTHR43358">
    <property type="entry name" value="ALPHA/BETA-HYDROLASE"/>
    <property type="match status" value="1"/>
</dbReference>
<accession>A0A1G9WQX0</accession>
<dbReference type="InterPro" id="IPR052920">
    <property type="entry name" value="DNA-binding_regulatory"/>
</dbReference>
<evidence type="ECO:0000259" key="1">
    <source>
        <dbReference type="Pfam" id="PF00561"/>
    </source>
</evidence>
<organism evidence="2 3">
    <name type="scientific">Lachnospira pectinoschiza</name>
    <dbReference type="NCBI Taxonomy" id="28052"/>
    <lineage>
        <taxon>Bacteria</taxon>
        <taxon>Bacillati</taxon>
        <taxon>Bacillota</taxon>
        <taxon>Clostridia</taxon>
        <taxon>Lachnospirales</taxon>
        <taxon>Lachnospiraceae</taxon>
        <taxon>Lachnospira</taxon>
    </lineage>
</organism>
<name>A0A1G9WQX0_9FIRM</name>
<dbReference type="Pfam" id="PF00561">
    <property type="entry name" value="Abhydrolase_1"/>
    <property type="match status" value="1"/>
</dbReference>
<proteinExistence type="predicted"/>
<evidence type="ECO:0000313" key="2">
    <source>
        <dbReference type="EMBL" id="SDM86840.1"/>
    </source>
</evidence>
<dbReference type="PANTHER" id="PTHR43358:SF4">
    <property type="entry name" value="ALPHA_BETA HYDROLASE FOLD-1 DOMAIN-CONTAINING PROTEIN"/>
    <property type="match status" value="1"/>
</dbReference>
<gene>
    <name evidence="2" type="ORF">SAMN05216544_1307</name>
</gene>
<dbReference type="EMBL" id="FNHZ01000003">
    <property type="protein sequence ID" value="SDM86840.1"/>
    <property type="molecule type" value="Genomic_DNA"/>
</dbReference>
<sequence>MKTYKQVLIGASASVALGLYGATRYFFNAAFERKTLEKFPRLGKGSPWEEEIEEGRIWLKCHAVPVGTINSFDGLKLSGYYVEAPNAKRTIVMCHGWRGSWERDLAGISKWFYKNGCNMLLIDQRAHGFSQGKYTTYGLFERLDCVSWCNWLNKMYRPEKIFLYGVSMGASTVLMASGTDGLPFNVAGIIADCGFSSPYDIIAHTGWNIAHVPEHPFMDVLNLMVRRRIGVGLKSFSVADAMKNNTTPLLLIHGKQDEFVPFGMSIENYNESNQDTSLLLIDGANHCLSYYVDRKNYTKTLKEFIIKAEKDFKSRNLYGT</sequence>
<feature type="domain" description="AB hydrolase-1" evidence="1">
    <location>
        <begin position="90"/>
        <end position="200"/>
    </location>
</feature>
<dbReference type="RefSeq" id="WP_074521464.1">
    <property type="nucleotide sequence ID" value="NZ_FNHZ01000003.1"/>
</dbReference>
<dbReference type="OrthoDB" id="9776685at2"/>
<evidence type="ECO:0000313" key="3">
    <source>
        <dbReference type="Proteomes" id="UP000187651"/>
    </source>
</evidence>